<reference evidence="3 4" key="1">
    <citation type="journal article" date="2020" name="BMC Genomics">
        <title>Intraspecific diversification of the crop wild relative Brassica cretica Lam. using demographic model selection.</title>
        <authorList>
            <person name="Kioukis A."/>
            <person name="Michalopoulou V.A."/>
            <person name="Briers L."/>
            <person name="Pirintsos S."/>
            <person name="Studholme D.J."/>
            <person name="Pavlidis P."/>
            <person name="Sarris P.F."/>
        </authorList>
    </citation>
    <scope>NUCLEOTIDE SEQUENCE [LARGE SCALE GENOMIC DNA]</scope>
    <source>
        <strain evidence="4">cv. PFS-1207/04</strain>
    </source>
</reference>
<feature type="chain" id="PRO_5046342275" description="Neprosin activation peptide domain-containing protein" evidence="1">
    <location>
        <begin position="24"/>
        <end position="150"/>
    </location>
</feature>
<gene>
    <name evidence="3" type="ORF">DY000_02028674</name>
</gene>
<dbReference type="PANTHER" id="PTHR31589">
    <property type="entry name" value="PROTEIN, PUTATIVE (DUF239)-RELATED-RELATED"/>
    <property type="match status" value="1"/>
</dbReference>
<accession>A0ABQ7DMC0</accession>
<dbReference type="PANTHER" id="PTHR31589:SF119">
    <property type="entry name" value="NEPROSIN DOMAIN-CONTAINING PROTEIN"/>
    <property type="match status" value="1"/>
</dbReference>
<evidence type="ECO:0000256" key="1">
    <source>
        <dbReference type="SAM" id="SignalP"/>
    </source>
</evidence>
<dbReference type="InterPro" id="IPR025521">
    <property type="entry name" value="Neprosin_propep"/>
</dbReference>
<keyword evidence="1" id="KW-0732">Signal</keyword>
<sequence>MGMAGFTVALMMIGVIISPCLYGKEFSDHQEIKVQSLLKRLNKNALMSIKSEDGDIIDCVPIHNQPAFDHPLLRNHTIQMRPSFVPESTSTYTKKKIKATQAWHKNGRCPKNTVHSSASLTLFMLQSSVSLLCLIMPGNKTQMEELDKAV</sequence>
<evidence type="ECO:0000259" key="2">
    <source>
        <dbReference type="Pfam" id="PF14365"/>
    </source>
</evidence>
<dbReference type="Proteomes" id="UP000266723">
    <property type="component" value="Unassembled WGS sequence"/>
</dbReference>
<dbReference type="InterPro" id="IPR053168">
    <property type="entry name" value="Glutamic_endopeptidase"/>
</dbReference>
<dbReference type="Pfam" id="PF14365">
    <property type="entry name" value="Neprosin_AP"/>
    <property type="match status" value="1"/>
</dbReference>
<name>A0ABQ7DMC0_BRACR</name>
<feature type="signal peptide" evidence="1">
    <location>
        <begin position="1"/>
        <end position="23"/>
    </location>
</feature>
<proteinExistence type="predicted"/>
<feature type="domain" description="Neprosin activation peptide" evidence="2">
    <location>
        <begin position="48"/>
        <end position="114"/>
    </location>
</feature>
<evidence type="ECO:0000313" key="4">
    <source>
        <dbReference type="Proteomes" id="UP000266723"/>
    </source>
</evidence>
<protein>
    <recommendedName>
        <fullName evidence="2">Neprosin activation peptide domain-containing protein</fullName>
    </recommendedName>
</protein>
<evidence type="ECO:0000313" key="3">
    <source>
        <dbReference type="EMBL" id="KAF3579229.1"/>
    </source>
</evidence>
<organism evidence="3 4">
    <name type="scientific">Brassica cretica</name>
    <name type="common">Mustard</name>
    <dbReference type="NCBI Taxonomy" id="69181"/>
    <lineage>
        <taxon>Eukaryota</taxon>
        <taxon>Viridiplantae</taxon>
        <taxon>Streptophyta</taxon>
        <taxon>Embryophyta</taxon>
        <taxon>Tracheophyta</taxon>
        <taxon>Spermatophyta</taxon>
        <taxon>Magnoliopsida</taxon>
        <taxon>eudicotyledons</taxon>
        <taxon>Gunneridae</taxon>
        <taxon>Pentapetalae</taxon>
        <taxon>rosids</taxon>
        <taxon>malvids</taxon>
        <taxon>Brassicales</taxon>
        <taxon>Brassicaceae</taxon>
        <taxon>Brassiceae</taxon>
        <taxon>Brassica</taxon>
    </lineage>
</organism>
<dbReference type="EMBL" id="QGKV02000649">
    <property type="protein sequence ID" value="KAF3579229.1"/>
    <property type="molecule type" value="Genomic_DNA"/>
</dbReference>
<comment type="caution">
    <text evidence="3">The sequence shown here is derived from an EMBL/GenBank/DDBJ whole genome shotgun (WGS) entry which is preliminary data.</text>
</comment>
<keyword evidence="4" id="KW-1185">Reference proteome</keyword>